<feature type="region of interest" description="Disordered" evidence="1">
    <location>
        <begin position="1"/>
        <end position="103"/>
    </location>
</feature>
<dbReference type="EMBL" id="KZ678140">
    <property type="protein sequence ID" value="PSN63186.1"/>
    <property type="molecule type" value="Genomic_DNA"/>
</dbReference>
<sequence>MEENKRAAQHDGVVCDKNTAKGVSVSLSQERARPPSRPCSSNRGAERHKAIANRNPRAGRPLPAAPSPQPRRLDSRGAASLPTRQPVPASQSQPWRRPAPLPARCQTNVVTRAKALSGAASQRSWKPWQSIVVYI</sequence>
<organism evidence="2 3">
    <name type="scientific">Corynespora cassiicola Philippines</name>
    <dbReference type="NCBI Taxonomy" id="1448308"/>
    <lineage>
        <taxon>Eukaryota</taxon>
        <taxon>Fungi</taxon>
        <taxon>Dikarya</taxon>
        <taxon>Ascomycota</taxon>
        <taxon>Pezizomycotina</taxon>
        <taxon>Dothideomycetes</taxon>
        <taxon>Pleosporomycetidae</taxon>
        <taxon>Pleosporales</taxon>
        <taxon>Corynesporascaceae</taxon>
        <taxon>Corynespora</taxon>
    </lineage>
</organism>
<dbReference type="AlphaFoldDB" id="A0A2T2ND78"/>
<protein>
    <submittedName>
        <fullName evidence="2">Uncharacterized protein</fullName>
    </submittedName>
</protein>
<evidence type="ECO:0000313" key="3">
    <source>
        <dbReference type="Proteomes" id="UP000240883"/>
    </source>
</evidence>
<reference evidence="2 3" key="1">
    <citation type="journal article" date="2018" name="Front. Microbiol.">
        <title>Genome-Wide Analysis of Corynespora cassiicola Leaf Fall Disease Putative Effectors.</title>
        <authorList>
            <person name="Lopez D."/>
            <person name="Ribeiro S."/>
            <person name="Label P."/>
            <person name="Fumanal B."/>
            <person name="Venisse J.S."/>
            <person name="Kohler A."/>
            <person name="de Oliveira R.R."/>
            <person name="Labutti K."/>
            <person name="Lipzen A."/>
            <person name="Lail K."/>
            <person name="Bauer D."/>
            <person name="Ohm R.A."/>
            <person name="Barry K.W."/>
            <person name="Spatafora J."/>
            <person name="Grigoriev I.V."/>
            <person name="Martin F.M."/>
            <person name="Pujade-Renaud V."/>
        </authorList>
    </citation>
    <scope>NUCLEOTIDE SEQUENCE [LARGE SCALE GENOMIC DNA]</scope>
    <source>
        <strain evidence="2 3">Philippines</strain>
    </source>
</reference>
<accession>A0A2T2ND78</accession>
<evidence type="ECO:0000313" key="2">
    <source>
        <dbReference type="EMBL" id="PSN63186.1"/>
    </source>
</evidence>
<keyword evidence="3" id="KW-1185">Reference proteome</keyword>
<dbReference type="Proteomes" id="UP000240883">
    <property type="component" value="Unassembled WGS sequence"/>
</dbReference>
<gene>
    <name evidence="2" type="ORF">BS50DRAFT_106487</name>
</gene>
<evidence type="ECO:0000256" key="1">
    <source>
        <dbReference type="SAM" id="MobiDB-lite"/>
    </source>
</evidence>
<name>A0A2T2ND78_CORCC</name>
<proteinExistence type="predicted"/>